<dbReference type="InterPro" id="IPR026588">
    <property type="entry name" value="Choice_anch_A"/>
</dbReference>
<dbReference type="Proteomes" id="UP000542674">
    <property type="component" value="Unassembled WGS sequence"/>
</dbReference>
<feature type="compositionally biased region" description="Low complexity" evidence="1">
    <location>
        <begin position="340"/>
        <end position="369"/>
    </location>
</feature>
<evidence type="ECO:0000256" key="1">
    <source>
        <dbReference type="SAM" id="MobiDB-lite"/>
    </source>
</evidence>
<dbReference type="RefSeq" id="WP_184667278.1">
    <property type="nucleotide sequence ID" value="NZ_BAABAI010000027.1"/>
</dbReference>
<organism evidence="5 6">
    <name type="scientific">Saccharothrix violaceirubra</name>
    <dbReference type="NCBI Taxonomy" id="413306"/>
    <lineage>
        <taxon>Bacteria</taxon>
        <taxon>Bacillati</taxon>
        <taxon>Actinomycetota</taxon>
        <taxon>Actinomycetes</taxon>
        <taxon>Pseudonocardiales</taxon>
        <taxon>Pseudonocardiaceae</taxon>
        <taxon>Saccharothrix</taxon>
    </lineage>
</organism>
<reference evidence="5 6" key="1">
    <citation type="submission" date="2020-08" db="EMBL/GenBank/DDBJ databases">
        <title>Sequencing the genomes of 1000 actinobacteria strains.</title>
        <authorList>
            <person name="Klenk H.-P."/>
        </authorList>
    </citation>
    <scope>NUCLEOTIDE SEQUENCE [LARGE SCALE GENOMIC DNA]</scope>
    <source>
        <strain evidence="5 6">DSM 45084</strain>
    </source>
</reference>
<evidence type="ECO:0000313" key="6">
    <source>
        <dbReference type="Proteomes" id="UP000542674"/>
    </source>
</evidence>
<feature type="signal peptide" evidence="3">
    <location>
        <begin position="1"/>
        <end position="25"/>
    </location>
</feature>
<keyword evidence="6" id="KW-1185">Reference proteome</keyword>
<feature type="domain" description="Choice-of-anchor A" evidence="4">
    <location>
        <begin position="60"/>
        <end position="286"/>
    </location>
</feature>
<dbReference type="NCBIfam" id="TIGR04215">
    <property type="entry name" value="choice_anch_A"/>
    <property type="match status" value="1"/>
</dbReference>
<protein>
    <submittedName>
        <fullName evidence="5">Choice-of-anchor A domain-containing protein</fullName>
    </submittedName>
</protein>
<keyword evidence="2" id="KW-0812">Transmembrane</keyword>
<proteinExistence type="predicted"/>
<gene>
    <name evidence="5" type="ORF">F4559_001694</name>
</gene>
<dbReference type="Pfam" id="PF20597">
    <property type="entry name" value="pAdhesive_15"/>
    <property type="match status" value="1"/>
</dbReference>
<feature type="region of interest" description="Disordered" evidence="1">
    <location>
        <begin position="340"/>
        <end position="377"/>
    </location>
</feature>
<evidence type="ECO:0000313" key="5">
    <source>
        <dbReference type="EMBL" id="MBB4964335.1"/>
    </source>
</evidence>
<feature type="chain" id="PRO_5031406275" evidence="3">
    <location>
        <begin position="26"/>
        <end position="413"/>
    </location>
</feature>
<keyword evidence="2" id="KW-0472">Membrane</keyword>
<comment type="caution">
    <text evidence="5">The sequence shown here is derived from an EMBL/GenBank/DDBJ whole genome shotgun (WGS) entry which is preliminary data.</text>
</comment>
<accession>A0A7W7T2V3</accession>
<feature type="transmembrane region" description="Helical" evidence="2">
    <location>
        <begin position="388"/>
        <end position="409"/>
    </location>
</feature>
<name>A0A7W7T2V3_9PSEU</name>
<evidence type="ECO:0000259" key="4">
    <source>
        <dbReference type="Pfam" id="PF20597"/>
    </source>
</evidence>
<evidence type="ECO:0000256" key="3">
    <source>
        <dbReference type="SAM" id="SignalP"/>
    </source>
</evidence>
<dbReference type="EMBL" id="JACHJS010000001">
    <property type="protein sequence ID" value="MBB4964335.1"/>
    <property type="molecule type" value="Genomic_DNA"/>
</dbReference>
<evidence type="ECO:0000256" key="2">
    <source>
        <dbReference type="SAM" id="Phobius"/>
    </source>
</evidence>
<keyword evidence="3" id="KW-0732">Signal</keyword>
<keyword evidence="2" id="KW-1133">Transmembrane helix</keyword>
<sequence length="413" mass="41146">MIRTFALAGASALLVLAATPGTGVAAPLPGGLGPCVGDDCPDTYPPVNNGAFTGRDDGVTVFVGGDFDAGVGAVESEGRIVVGGDFSLEKTTGGTIYNIGIAGVGSRVPPSDGADFLVTGGDVTIATGQTLLADGGVVRHAGTLTGTTTGTAVQDDDAFLPYAPLAAELQAASTCYAAATPTGTVVNEGFRTLFTGDDTSSLQVFTVDADVTGPAGAQQEIVFEDVPAGATVLVNVLGTDRSIVTSSGDLADVDPLNGLRERLLWNFPTATSVLIGGLGQFQGSTLVGDPTSLTTVTAPGHAGRFFTTGDLAHGGGTNSGQEFHAYAFDGDLPGCAAQPTTTTTTTQPAPTTAEQTTTTTCATTGPCGPDSGGGGRRPDLAVTGPDRVAWLVPIGALLVLVGATSLLVARRRG</sequence>
<dbReference type="AlphaFoldDB" id="A0A7W7T2V3"/>